<dbReference type="InterPro" id="IPR025857">
    <property type="entry name" value="MacB_PCD"/>
</dbReference>
<feature type="transmembrane region" description="Helical" evidence="6">
    <location>
        <begin position="730"/>
        <end position="753"/>
    </location>
</feature>
<keyword evidence="3 6" id="KW-0812">Transmembrane</keyword>
<feature type="transmembrane region" description="Helical" evidence="6">
    <location>
        <begin position="259"/>
        <end position="279"/>
    </location>
</feature>
<feature type="domain" description="MacB-like periplasmic core" evidence="8">
    <location>
        <begin position="18"/>
        <end position="211"/>
    </location>
</feature>
<dbReference type="GO" id="GO:0005886">
    <property type="term" value="C:plasma membrane"/>
    <property type="evidence" value="ECO:0007669"/>
    <property type="project" value="UniProtKB-SubCell"/>
</dbReference>
<gene>
    <name evidence="9" type="ORF">SAMN05444280_11475</name>
</gene>
<evidence type="ECO:0000259" key="7">
    <source>
        <dbReference type="Pfam" id="PF02687"/>
    </source>
</evidence>
<dbReference type="Proteomes" id="UP000184050">
    <property type="component" value="Unassembled WGS sequence"/>
</dbReference>
<sequence>MLSFKFVLRKLLFNKTFSVLNIVGLGIGLSVAVIVFLYVDYETSFDKFNEDADKIYMSLDDPEDLSSVLPFPFSESIQSEISEVEIAANILPWEVERNLTTPIGEFRETCRYMDEAIFSIFSFNIILQSQDKVFPDANSLAISERLATKIFGAVDLALGNKILLDKKNSGTVTAIFKDIPGNSSIRFDLAAPIQRAIQDFGIKESWNDYYVHSFVKLIGTLEQAKPNIESYSRKHEFEFTLFPLTELHLTQKGAEQKKMLTIAIIASLFIMLLACINFINLSTANLFKRTKEVGINKLLGSSAAGIYRSFLLETLLLTFMSFLAALIITSFLLPYINHLIGAELAFAQLSISKLVLLLVIITGVSLLTAMVPSRVFTKTQPIQILARHTDRMKSSVYLRKGLLVLQLSLTIIILIFTLFISKQIRFIGKTNLGFDKENMLFIEPGEIRNMAKKNAQIKEKLLESPYIASVCAVDSKPGVVGSSTTGFNWSGKNSEKHVGVYLYRVGDDFINTFKVNLIQGKGFKKEEPNSNEIIINKTFAKLLSSDDFSKNKTIYFGKRPVEVIGVIDDFLFNSVKEEQKPVAVLYEPSRGFYPCVRYSDSQHIPEVLAQIDKSMKEVFPDMTYNTGFTSDFILNEFMTREIRLSKFFTLFSILGLLVCSIGLLGLALFESHKRIKEIGIRKVNGARVSEILAMLNKDFVMWVIIAFVIATPIAYYAMHKWLENFAYKTTLSWWIFALAGLLALGIALFTVSFQSWKAATRNPIESLRYE</sequence>
<evidence type="ECO:0000256" key="1">
    <source>
        <dbReference type="ARBA" id="ARBA00004651"/>
    </source>
</evidence>
<feature type="transmembrane region" description="Helical" evidence="6">
    <location>
        <begin position="310"/>
        <end position="333"/>
    </location>
</feature>
<dbReference type="Pfam" id="PF02687">
    <property type="entry name" value="FtsX"/>
    <property type="match status" value="2"/>
</dbReference>
<proteinExistence type="predicted"/>
<organism evidence="9 10">
    <name type="scientific">Tangfeifania diversioriginum</name>
    <dbReference type="NCBI Taxonomy" id="1168035"/>
    <lineage>
        <taxon>Bacteria</taxon>
        <taxon>Pseudomonadati</taxon>
        <taxon>Bacteroidota</taxon>
        <taxon>Bacteroidia</taxon>
        <taxon>Marinilabiliales</taxon>
        <taxon>Prolixibacteraceae</taxon>
        <taxon>Tangfeifania</taxon>
    </lineage>
</organism>
<evidence type="ECO:0000256" key="6">
    <source>
        <dbReference type="SAM" id="Phobius"/>
    </source>
</evidence>
<comment type="subcellular location">
    <subcellularLocation>
        <location evidence="1">Cell membrane</location>
        <topology evidence="1">Multi-pass membrane protein</topology>
    </subcellularLocation>
</comment>
<evidence type="ECO:0000256" key="4">
    <source>
        <dbReference type="ARBA" id="ARBA00022989"/>
    </source>
</evidence>
<dbReference type="Pfam" id="PF12704">
    <property type="entry name" value="MacB_PCD"/>
    <property type="match status" value="2"/>
</dbReference>
<dbReference type="InterPro" id="IPR003838">
    <property type="entry name" value="ABC3_permease_C"/>
</dbReference>
<feature type="domain" description="ABC3 transporter permease C-terminal" evidence="7">
    <location>
        <begin position="264"/>
        <end position="381"/>
    </location>
</feature>
<dbReference type="AlphaFoldDB" id="A0A1M6HT29"/>
<feature type="domain" description="ABC3 transporter permease C-terminal" evidence="7">
    <location>
        <begin position="650"/>
        <end position="763"/>
    </location>
</feature>
<dbReference type="STRING" id="1168035.SAMN05444280_11475"/>
<accession>A0A1M6HT29</accession>
<dbReference type="OrthoDB" id="8740261at2"/>
<evidence type="ECO:0000259" key="8">
    <source>
        <dbReference type="Pfam" id="PF12704"/>
    </source>
</evidence>
<feature type="domain" description="MacB-like periplasmic core" evidence="8">
    <location>
        <begin position="413"/>
        <end position="570"/>
    </location>
</feature>
<dbReference type="EMBL" id="FQZE01000014">
    <property type="protein sequence ID" value="SHJ25340.1"/>
    <property type="molecule type" value="Genomic_DNA"/>
</dbReference>
<keyword evidence="2" id="KW-1003">Cell membrane</keyword>
<protein>
    <submittedName>
        <fullName evidence="9">Putative ABC transport system permease protein</fullName>
    </submittedName>
</protein>
<evidence type="ECO:0000313" key="10">
    <source>
        <dbReference type="Proteomes" id="UP000184050"/>
    </source>
</evidence>
<dbReference type="RefSeq" id="WP_073169125.1">
    <property type="nucleotide sequence ID" value="NZ_FQZE01000014.1"/>
</dbReference>
<dbReference type="PANTHER" id="PTHR30572:SF18">
    <property type="entry name" value="ABC-TYPE MACROLIDE FAMILY EXPORT SYSTEM PERMEASE COMPONENT 2"/>
    <property type="match status" value="1"/>
</dbReference>
<feature type="transmembrane region" description="Helical" evidence="6">
    <location>
        <begin position="354"/>
        <end position="371"/>
    </location>
</feature>
<feature type="transmembrane region" description="Helical" evidence="6">
    <location>
        <begin position="401"/>
        <end position="420"/>
    </location>
</feature>
<feature type="transmembrane region" description="Helical" evidence="6">
    <location>
        <begin position="20"/>
        <end position="39"/>
    </location>
</feature>
<dbReference type="PANTHER" id="PTHR30572">
    <property type="entry name" value="MEMBRANE COMPONENT OF TRANSPORTER-RELATED"/>
    <property type="match status" value="1"/>
</dbReference>
<feature type="transmembrane region" description="Helical" evidence="6">
    <location>
        <begin position="699"/>
        <end position="718"/>
    </location>
</feature>
<evidence type="ECO:0000256" key="5">
    <source>
        <dbReference type="ARBA" id="ARBA00023136"/>
    </source>
</evidence>
<keyword evidence="10" id="KW-1185">Reference proteome</keyword>
<evidence type="ECO:0000256" key="2">
    <source>
        <dbReference type="ARBA" id="ARBA00022475"/>
    </source>
</evidence>
<reference evidence="9 10" key="1">
    <citation type="submission" date="2016-11" db="EMBL/GenBank/DDBJ databases">
        <authorList>
            <person name="Jaros S."/>
            <person name="Januszkiewicz K."/>
            <person name="Wedrychowicz H."/>
        </authorList>
    </citation>
    <scope>NUCLEOTIDE SEQUENCE [LARGE SCALE GENOMIC DNA]</scope>
    <source>
        <strain evidence="9 10">DSM 27063</strain>
    </source>
</reference>
<dbReference type="InterPro" id="IPR050250">
    <property type="entry name" value="Macrolide_Exporter_MacB"/>
</dbReference>
<keyword evidence="5 6" id="KW-0472">Membrane</keyword>
<dbReference type="GO" id="GO:0022857">
    <property type="term" value="F:transmembrane transporter activity"/>
    <property type="evidence" value="ECO:0007669"/>
    <property type="project" value="TreeGrafter"/>
</dbReference>
<keyword evidence="4 6" id="KW-1133">Transmembrane helix</keyword>
<name>A0A1M6HT29_9BACT</name>
<evidence type="ECO:0000313" key="9">
    <source>
        <dbReference type="EMBL" id="SHJ25340.1"/>
    </source>
</evidence>
<evidence type="ECO:0000256" key="3">
    <source>
        <dbReference type="ARBA" id="ARBA00022692"/>
    </source>
</evidence>
<feature type="transmembrane region" description="Helical" evidence="6">
    <location>
        <begin position="647"/>
        <end position="669"/>
    </location>
</feature>